<comment type="caution">
    <text evidence="2">The sequence shown here is derived from an EMBL/GenBank/DDBJ whole genome shotgun (WGS) entry which is preliminary data.</text>
</comment>
<evidence type="ECO:0000313" key="2">
    <source>
        <dbReference type="EMBL" id="KAG2658843.1"/>
    </source>
</evidence>
<gene>
    <name evidence="2" type="ORF">PVAP13_1KG214600</name>
</gene>
<dbReference type="EMBL" id="CM029037">
    <property type="protein sequence ID" value="KAG2658843.1"/>
    <property type="molecule type" value="Genomic_DNA"/>
</dbReference>
<organism evidence="2 3">
    <name type="scientific">Panicum virgatum</name>
    <name type="common">Blackwell switchgrass</name>
    <dbReference type="NCBI Taxonomy" id="38727"/>
    <lineage>
        <taxon>Eukaryota</taxon>
        <taxon>Viridiplantae</taxon>
        <taxon>Streptophyta</taxon>
        <taxon>Embryophyta</taxon>
        <taxon>Tracheophyta</taxon>
        <taxon>Spermatophyta</taxon>
        <taxon>Magnoliopsida</taxon>
        <taxon>Liliopsida</taxon>
        <taxon>Poales</taxon>
        <taxon>Poaceae</taxon>
        <taxon>PACMAD clade</taxon>
        <taxon>Panicoideae</taxon>
        <taxon>Panicodae</taxon>
        <taxon>Paniceae</taxon>
        <taxon>Panicinae</taxon>
        <taxon>Panicum</taxon>
        <taxon>Panicum sect. Hiantes</taxon>
    </lineage>
</organism>
<proteinExistence type="predicted"/>
<evidence type="ECO:0000256" key="1">
    <source>
        <dbReference type="SAM" id="MobiDB-lite"/>
    </source>
</evidence>
<dbReference type="Proteomes" id="UP000823388">
    <property type="component" value="Chromosome 1K"/>
</dbReference>
<dbReference type="AlphaFoldDB" id="A0A8T0XNV2"/>
<feature type="region of interest" description="Disordered" evidence="1">
    <location>
        <begin position="1"/>
        <end position="48"/>
    </location>
</feature>
<reference evidence="2" key="1">
    <citation type="submission" date="2020-05" db="EMBL/GenBank/DDBJ databases">
        <title>WGS assembly of Panicum virgatum.</title>
        <authorList>
            <person name="Lovell J.T."/>
            <person name="Jenkins J."/>
            <person name="Shu S."/>
            <person name="Juenger T.E."/>
            <person name="Schmutz J."/>
        </authorList>
    </citation>
    <scope>NUCLEOTIDE SEQUENCE</scope>
    <source>
        <strain evidence="2">AP13</strain>
    </source>
</reference>
<accession>A0A8T0XNV2</accession>
<protein>
    <submittedName>
        <fullName evidence="2">Uncharacterized protein</fullName>
    </submittedName>
</protein>
<evidence type="ECO:0000313" key="3">
    <source>
        <dbReference type="Proteomes" id="UP000823388"/>
    </source>
</evidence>
<sequence>MADLGPPAPSSSMVPPSAPTPSRTLPPSCVAPIPRSPAPTSSPRAHGLRCRGCRCTRQPRIWTQAAAAQQLDAVASNVRNTMPSPNCTRLKIPSCSAVLAGLIYFLLHWSGFQVQESKVPSSENVRGHGLELWIFC</sequence>
<keyword evidence="3" id="KW-1185">Reference proteome</keyword>
<name>A0A8T0XNV2_PANVG</name>